<dbReference type="FunFam" id="3.90.110.10:FF:000006">
    <property type="entry name" value="putative malate dehydrogenase 1B"/>
    <property type="match status" value="1"/>
</dbReference>
<proteinExistence type="inferred from homology"/>
<keyword evidence="8" id="KW-1185">Reference proteome</keyword>
<evidence type="ECO:0000256" key="3">
    <source>
        <dbReference type="ARBA" id="ARBA00023002"/>
    </source>
</evidence>
<dbReference type="PANTHER" id="PTHR23382">
    <property type="entry name" value="MALATE DEHYDROGENASE"/>
    <property type="match status" value="1"/>
</dbReference>
<dbReference type="Gene3D" id="3.40.50.720">
    <property type="entry name" value="NAD(P)-binding Rossmann-like Domain"/>
    <property type="match status" value="1"/>
</dbReference>
<dbReference type="GO" id="GO:0016616">
    <property type="term" value="F:oxidoreductase activity, acting on the CH-OH group of donors, NAD or NADP as acceptor"/>
    <property type="evidence" value="ECO:0007669"/>
    <property type="project" value="InterPro"/>
</dbReference>
<dbReference type="AlphaFoldDB" id="A0A7L2AYU5"/>
<dbReference type="InterPro" id="IPR015955">
    <property type="entry name" value="Lactate_DH/Glyco_Ohase_4_C"/>
</dbReference>
<reference evidence="7 8" key="1">
    <citation type="submission" date="2019-09" db="EMBL/GenBank/DDBJ databases">
        <title>Bird 10,000 Genomes (B10K) Project - Family phase.</title>
        <authorList>
            <person name="Zhang G."/>
        </authorList>
    </citation>
    <scope>NUCLEOTIDE SEQUENCE [LARGE SCALE GENOMIC DNA]</scope>
    <source>
        <strain evidence="7">B10K-DU-001-55</strain>
        <tissue evidence="7">Muscle</tissue>
    </source>
</reference>
<comment type="caution">
    <text evidence="7">The sequence shown here is derived from an EMBL/GenBank/DDBJ whole genome shotgun (WGS) entry which is preliminary data.</text>
</comment>
<dbReference type="Gene3D" id="3.90.110.10">
    <property type="entry name" value="Lactate dehydrogenase/glycoside hydrolase, family 4, C-terminal"/>
    <property type="match status" value="1"/>
</dbReference>
<dbReference type="InterPro" id="IPR010945">
    <property type="entry name" value="Malate_DH_type2"/>
</dbReference>
<keyword evidence="2" id="KW-0816">Tricarboxylic acid cycle</keyword>
<evidence type="ECO:0000256" key="2">
    <source>
        <dbReference type="ARBA" id="ARBA00022532"/>
    </source>
</evidence>
<evidence type="ECO:0000256" key="4">
    <source>
        <dbReference type="ARBA" id="ARBA00023027"/>
    </source>
</evidence>
<sequence length="473" mass="52814">MAKLVLAGKANCPYYAKAELLADYLEANLPDFRVHKITQHPDKWEQWLHDVCEMNGWDHKQSPIIWRELLHRGGKGLLLGGVNDFLEYAQNYYGITSMMLSEEMLGIAEENLQAHIEIEKEEEEIRSLIKPLQIWITSASAPVCCQLIPLLANGEVFGMTTQISIHLLDTAQFKDALCGIVMEAEDMAFPLLHSISEHTDLDEAFIQADIVIVLDDVLLNREVQSLENDIREVSEICQVYAPLIEKNAKSGVRVISSGKTFVNLKAMLIMTYAPSIKPENVIAVATSWEAAAKAMLARKLNMNAAGVKDVIVWGNITGCNYIDLSHAKLYGYDCAIWSPANFPHPLLDVIYDSAWIHSEFLSAQSSLSARVCHSAGMLSAHAIATVLRYWYHGSPPGEIVSVGILTKGQFCVPEGIVFSMPVRFQNGNWEVMTELEINETTQEVLGRLAHELIQEKLIALKEIKEIHPYGADK</sequence>
<dbReference type="FunFam" id="3.40.50.720:FF:000144">
    <property type="entry name" value="Malate dehydrogenase [NADP]"/>
    <property type="match status" value="1"/>
</dbReference>
<feature type="non-terminal residue" evidence="7">
    <location>
        <position position="473"/>
    </location>
</feature>
<dbReference type="SUPFAM" id="SSF51735">
    <property type="entry name" value="NAD(P)-binding Rossmann-fold domains"/>
    <property type="match status" value="1"/>
</dbReference>
<evidence type="ECO:0000313" key="8">
    <source>
        <dbReference type="Proteomes" id="UP000590868"/>
    </source>
</evidence>
<feature type="domain" description="Lactate/malate dehydrogenase C-terminal" evidence="6">
    <location>
        <begin position="292"/>
        <end position="456"/>
    </location>
</feature>
<dbReference type="GO" id="GO:0006099">
    <property type="term" value="P:tricarboxylic acid cycle"/>
    <property type="evidence" value="ECO:0007669"/>
    <property type="project" value="UniProtKB-KW"/>
</dbReference>
<evidence type="ECO:0000259" key="6">
    <source>
        <dbReference type="Pfam" id="PF02866"/>
    </source>
</evidence>
<accession>A0A7L2AYU5</accession>
<dbReference type="OrthoDB" id="1510206at2759"/>
<dbReference type="Pfam" id="PF02866">
    <property type="entry name" value="Ldh_1_C"/>
    <property type="match status" value="1"/>
</dbReference>
<evidence type="ECO:0000313" key="7">
    <source>
        <dbReference type="EMBL" id="NXP50450.1"/>
    </source>
</evidence>
<dbReference type="GO" id="GO:0006108">
    <property type="term" value="P:malate metabolic process"/>
    <property type="evidence" value="ECO:0007669"/>
    <property type="project" value="InterPro"/>
</dbReference>
<comment type="similarity">
    <text evidence="1">Belongs to the LDH/MDH superfamily. MDH type 2 family.</text>
</comment>
<evidence type="ECO:0000256" key="5">
    <source>
        <dbReference type="ARBA" id="ARBA00039310"/>
    </source>
</evidence>
<keyword evidence="4" id="KW-0520">NAD</keyword>
<organism evidence="7 8">
    <name type="scientific">Heliornis fulica</name>
    <name type="common">sungrebe</name>
    <dbReference type="NCBI Taxonomy" id="54369"/>
    <lineage>
        <taxon>Eukaryota</taxon>
        <taxon>Metazoa</taxon>
        <taxon>Chordata</taxon>
        <taxon>Craniata</taxon>
        <taxon>Vertebrata</taxon>
        <taxon>Euteleostomi</taxon>
        <taxon>Archelosauria</taxon>
        <taxon>Archosauria</taxon>
        <taxon>Dinosauria</taxon>
        <taxon>Saurischia</taxon>
        <taxon>Theropoda</taxon>
        <taxon>Coelurosauria</taxon>
        <taxon>Aves</taxon>
        <taxon>Neognathae</taxon>
        <taxon>Neoaves</taxon>
        <taxon>Gruiformes</taxon>
        <taxon>Heliornithidae</taxon>
        <taxon>Heliornis</taxon>
    </lineage>
</organism>
<dbReference type="SUPFAM" id="SSF56327">
    <property type="entry name" value="LDH C-terminal domain-like"/>
    <property type="match status" value="1"/>
</dbReference>
<dbReference type="EMBL" id="VXBZ01006975">
    <property type="protein sequence ID" value="NXP50450.1"/>
    <property type="molecule type" value="Genomic_DNA"/>
</dbReference>
<dbReference type="InterPro" id="IPR022383">
    <property type="entry name" value="Lactate/malate_DH_C"/>
</dbReference>
<protein>
    <recommendedName>
        <fullName evidence="5">Putative malate dehydrogenase 1B</fullName>
    </recommendedName>
</protein>
<feature type="non-terminal residue" evidence="7">
    <location>
        <position position="1"/>
    </location>
</feature>
<evidence type="ECO:0000256" key="1">
    <source>
        <dbReference type="ARBA" id="ARBA00009613"/>
    </source>
</evidence>
<gene>
    <name evidence="7" type="primary">Mdh1_0</name>
    <name evidence="7" type="ORF">HELFUL_R02952</name>
</gene>
<name>A0A7L2AYU5_9GRUI</name>
<keyword evidence="3" id="KW-0560">Oxidoreductase</keyword>
<dbReference type="InterPro" id="IPR036291">
    <property type="entry name" value="NAD(P)-bd_dom_sf"/>
</dbReference>
<dbReference type="Proteomes" id="UP000590868">
    <property type="component" value="Unassembled WGS sequence"/>
</dbReference>
<dbReference type="GO" id="GO:0016615">
    <property type="term" value="F:malate dehydrogenase activity"/>
    <property type="evidence" value="ECO:0007669"/>
    <property type="project" value="InterPro"/>
</dbReference>